<evidence type="ECO:0000256" key="1">
    <source>
        <dbReference type="SAM" id="MobiDB-lite"/>
    </source>
</evidence>
<sequence>MLVEHISGSSDGKRKHDSLGHPDRSGEGDSISIMAQNPTIIPASSPEETKEKATPPEPRVSIYVGPDLREFPQSKLLSYIWRGGLDSDCMVCGIPFVPGLSVPIRTIGFEYSQPERHGSRLIDMTQTSLSPHPIRIYNRHLACIEKRNIDFIPVSHAWHETVAQAQDRELDNIGAAWLVYQTPVRTLVAADKRYGPVEIWHDYLSVPQWQKDVQQQLLLSLPAIYSYTQRVIMHLDDVSASHLSQAYKDLCYESFLEGLTQTIESRWFDRLWVTLEYIQSKEVLILSEEYEISDFSASQLAFRIDDIATKYIQHTGNGVFMNDVIEHGSNWARHVAWTDMEAWKSRPDKHKTFGGAIYIMGMKQCRDPRDKYISLGGMIGFVPSATDLETLGRGDSFDCFFSMALHALASGDFTPLLLNPVPNETSGSRAPWLRGYTQLADQSWDLGVCHKKAQSLDIIKDGVIQPQLESVGVVEWFERTTFEEAPEIVFTHVAIQILRSSGACPVKFCAAVDRIFTRTEEKGLYNEWEQDAATRKPTPSQSFSQYPALGQLLDSFSTLMHTSNTHSHGTMLENNTEMLDLAREMIKLLQLDKPGKQSADSRMSITHHEAQWYLDRYDQKVESLCRVRCKFCAQRSLFRLVLWGDPELEVTQVYRIPGLLFDETIPEGVGLVVTRGVPVGKMLYGTPACGCHESEGVNFGPAILGAQS</sequence>
<feature type="compositionally biased region" description="Basic and acidic residues" evidence="1">
    <location>
        <begin position="11"/>
        <end position="27"/>
    </location>
</feature>
<comment type="caution">
    <text evidence="2">The sequence shown here is derived from an EMBL/GenBank/DDBJ whole genome shotgun (WGS) entry which is preliminary data.</text>
</comment>
<gene>
    <name evidence="2" type="ORF">QBC37DRAFT_428851</name>
</gene>
<protein>
    <recommendedName>
        <fullName evidence="4">Heterokaryon incompatibility domain-containing protein</fullName>
    </recommendedName>
</protein>
<dbReference type="EMBL" id="MU858176">
    <property type="protein sequence ID" value="KAK4210389.1"/>
    <property type="molecule type" value="Genomic_DNA"/>
</dbReference>
<evidence type="ECO:0008006" key="4">
    <source>
        <dbReference type="Google" id="ProtNLM"/>
    </source>
</evidence>
<dbReference type="AlphaFoldDB" id="A0AAN6Y0X0"/>
<reference evidence="2" key="2">
    <citation type="submission" date="2023-05" db="EMBL/GenBank/DDBJ databases">
        <authorList>
            <consortium name="Lawrence Berkeley National Laboratory"/>
            <person name="Steindorff A."/>
            <person name="Hensen N."/>
            <person name="Bonometti L."/>
            <person name="Westerberg I."/>
            <person name="Brannstrom I.O."/>
            <person name="Guillou S."/>
            <person name="Cros-Aarteil S."/>
            <person name="Calhoun S."/>
            <person name="Haridas S."/>
            <person name="Kuo A."/>
            <person name="Mondo S."/>
            <person name="Pangilinan J."/>
            <person name="Riley R."/>
            <person name="Labutti K."/>
            <person name="Andreopoulos B."/>
            <person name="Lipzen A."/>
            <person name="Chen C."/>
            <person name="Yanf M."/>
            <person name="Daum C."/>
            <person name="Ng V."/>
            <person name="Clum A."/>
            <person name="Ohm R."/>
            <person name="Martin F."/>
            <person name="Silar P."/>
            <person name="Natvig D."/>
            <person name="Lalanne C."/>
            <person name="Gautier V."/>
            <person name="Ament-Velasquez S.L."/>
            <person name="Kruys A."/>
            <person name="Hutchinson M.I."/>
            <person name="Powell A.J."/>
            <person name="Barry K."/>
            <person name="Miller A.N."/>
            <person name="Grigoriev I.V."/>
            <person name="Debuchy R."/>
            <person name="Gladieux P."/>
            <person name="Thoren M.H."/>
            <person name="Johannesson H."/>
        </authorList>
    </citation>
    <scope>NUCLEOTIDE SEQUENCE</scope>
    <source>
        <strain evidence="2">PSN293</strain>
    </source>
</reference>
<evidence type="ECO:0000313" key="2">
    <source>
        <dbReference type="EMBL" id="KAK4210389.1"/>
    </source>
</evidence>
<proteinExistence type="predicted"/>
<name>A0AAN6Y0X0_9PEZI</name>
<keyword evidence="3" id="KW-1185">Reference proteome</keyword>
<feature type="region of interest" description="Disordered" evidence="1">
    <location>
        <begin position="1"/>
        <end position="61"/>
    </location>
</feature>
<accession>A0AAN6Y0X0</accession>
<reference evidence="2" key="1">
    <citation type="journal article" date="2023" name="Mol. Phylogenet. Evol.">
        <title>Genome-scale phylogeny and comparative genomics of the fungal order Sordariales.</title>
        <authorList>
            <person name="Hensen N."/>
            <person name="Bonometti L."/>
            <person name="Westerberg I."/>
            <person name="Brannstrom I.O."/>
            <person name="Guillou S."/>
            <person name="Cros-Aarteil S."/>
            <person name="Calhoun S."/>
            <person name="Haridas S."/>
            <person name="Kuo A."/>
            <person name="Mondo S."/>
            <person name="Pangilinan J."/>
            <person name="Riley R."/>
            <person name="LaButti K."/>
            <person name="Andreopoulos B."/>
            <person name="Lipzen A."/>
            <person name="Chen C."/>
            <person name="Yan M."/>
            <person name="Daum C."/>
            <person name="Ng V."/>
            <person name="Clum A."/>
            <person name="Steindorff A."/>
            <person name="Ohm R.A."/>
            <person name="Martin F."/>
            <person name="Silar P."/>
            <person name="Natvig D.O."/>
            <person name="Lalanne C."/>
            <person name="Gautier V."/>
            <person name="Ament-Velasquez S.L."/>
            <person name="Kruys A."/>
            <person name="Hutchinson M.I."/>
            <person name="Powell A.J."/>
            <person name="Barry K."/>
            <person name="Miller A.N."/>
            <person name="Grigoriev I.V."/>
            <person name="Debuchy R."/>
            <person name="Gladieux P."/>
            <person name="Hiltunen Thoren M."/>
            <person name="Johannesson H."/>
        </authorList>
    </citation>
    <scope>NUCLEOTIDE SEQUENCE</scope>
    <source>
        <strain evidence="2">PSN293</strain>
    </source>
</reference>
<evidence type="ECO:0000313" key="3">
    <source>
        <dbReference type="Proteomes" id="UP001301769"/>
    </source>
</evidence>
<dbReference type="Proteomes" id="UP001301769">
    <property type="component" value="Unassembled WGS sequence"/>
</dbReference>
<organism evidence="2 3">
    <name type="scientific">Rhypophila decipiens</name>
    <dbReference type="NCBI Taxonomy" id="261697"/>
    <lineage>
        <taxon>Eukaryota</taxon>
        <taxon>Fungi</taxon>
        <taxon>Dikarya</taxon>
        <taxon>Ascomycota</taxon>
        <taxon>Pezizomycotina</taxon>
        <taxon>Sordariomycetes</taxon>
        <taxon>Sordariomycetidae</taxon>
        <taxon>Sordariales</taxon>
        <taxon>Naviculisporaceae</taxon>
        <taxon>Rhypophila</taxon>
    </lineage>
</organism>